<keyword evidence="4 7" id="KW-0949">S-adenosyl-L-methionine</keyword>
<dbReference type="GO" id="GO:0006391">
    <property type="term" value="P:transcription initiation at mitochondrial promoter"/>
    <property type="evidence" value="ECO:0007669"/>
    <property type="project" value="TreeGrafter"/>
</dbReference>
<dbReference type="GO" id="GO:0000179">
    <property type="term" value="F:rRNA (adenine-N6,N6-)-dimethyltransferase activity"/>
    <property type="evidence" value="ECO:0007669"/>
    <property type="project" value="TreeGrafter"/>
</dbReference>
<dbReference type="Pfam" id="PF00398">
    <property type="entry name" value="RrnaAD"/>
    <property type="match status" value="1"/>
</dbReference>
<dbReference type="OrthoDB" id="16079at2759"/>
<evidence type="ECO:0000313" key="9">
    <source>
        <dbReference type="Proteomes" id="UP000813824"/>
    </source>
</evidence>
<dbReference type="GO" id="GO:0003723">
    <property type="term" value="F:RNA binding"/>
    <property type="evidence" value="ECO:0007669"/>
    <property type="project" value="UniProtKB-KW"/>
</dbReference>
<dbReference type="InterPro" id="IPR023165">
    <property type="entry name" value="rRNA_Ade_diMease-like_C"/>
</dbReference>
<dbReference type="EC" id="2.1.1.-" evidence="7"/>
<dbReference type="GO" id="GO:0034246">
    <property type="term" value="F:mitochondrial transcription factor activity"/>
    <property type="evidence" value="ECO:0007669"/>
    <property type="project" value="TreeGrafter"/>
</dbReference>
<evidence type="ECO:0000256" key="7">
    <source>
        <dbReference type="RuleBase" id="RU362106"/>
    </source>
</evidence>
<comment type="subcellular location">
    <subcellularLocation>
        <location evidence="1">Mitochondrion</location>
    </subcellularLocation>
</comment>
<sequence>MAYPRTKYASDSQFYSLPPLDEWRTTFSPHTVAERDRVSIRNPESALTLANSYLSDKSIAAGDEKVIIEAFPGPGQLSRALLQLPSSKVKKLVILEDHEPYLRYLRPLADADPRVTVIPLSGFDWSTYSVLEERGILDEIQTHTWDGGVHPQLHFVCHIPHTIKGEQLVAQLFRCIPTKSWLFKYGRVPMSLILGQWMWERVTAPVGLNSRCKVGVIAEASALLQNSVRPSALLPYDLHFHPTASKGAHKSKRPESRRSGQPLVSVNIVPLQEQVIRPDNLETWDYVLRRLFVLKNTALERAIGSLAVGATSLLEKLTSEDLPPHERLDTSRRIKDLTVAEWALIIRAFEDWPFAPTIDDMAISGSFLRDEKRKR</sequence>
<dbReference type="InterPro" id="IPR029063">
    <property type="entry name" value="SAM-dependent_MTases_sf"/>
</dbReference>
<evidence type="ECO:0000256" key="3">
    <source>
        <dbReference type="ARBA" id="ARBA00022679"/>
    </source>
</evidence>
<gene>
    <name evidence="8" type="ORF">BXZ70DRAFT_1002429</name>
</gene>
<dbReference type="Proteomes" id="UP000813824">
    <property type="component" value="Unassembled WGS sequence"/>
</dbReference>
<comment type="similarity">
    <text evidence="7">Belongs to the class I-like SAM-binding methyltransferase superfamily. rRNA adenine N(6)-methyltransferase family.</text>
</comment>
<evidence type="ECO:0000256" key="6">
    <source>
        <dbReference type="ARBA" id="ARBA00024915"/>
    </source>
</evidence>
<reference evidence="8" key="1">
    <citation type="journal article" date="2021" name="New Phytol.">
        <title>Evolutionary innovations through gain and loss of genes in the ectomycorrhizal Boletales.</title>
        <authorList>
            <person name="Wu G."/>
            <person name="Miyauchi S."/>
            <person name="Morin E."/>
            <person name="Kuo A."/>
            <person name="Drula E."/>
            <person name="Varga T."/>
            <person name="Kohler A."/>
            <person name="Feng B."/>
            <person name="Cao Y."/>
            <person name="Lipzen A."/>
            <person name="Daum C."/>
            <person name="Hundley H."/>
            <person name="Pangilinan J."/>
            <person name="Johnson J."/>
            <person name="Barry K."/>
            <person name="LaButti K."/>
            <person name="Ng V."/>
            <person name="Ahrendt S."/>
            <person name="Min B."/>
            <person name="Choi I.G."/>
            <person name="Park H."/>
            <person name="Plett J.M."/>
            <person name="Magnuson J."/>
            <person name="Spatafora J.W."/>
            <person name="Nagy L.G."/>
            <person name="Henrissat B."/>
            <person name="Grigoriev I.V."/>
            <person name="Yang Z.L."/>
            <person name="Xu J."/>
            <person name="Martin F.M."/>
        </authorList>
    </citation>
    <scope>NUCLEOTIDE SEQUENCE</scope>
    <source>
        <strain evidence="8">KKN 215</strain>
    </source>
</reference>
<keyword evidence="9" id="KW-1185">Reference proteome</keyword>
<evidence type="ECO:0000256" key="4">
    <source>
        <dbReference type="ARBA" id="ARBA00022691"/>
    </source>
</evidence>
<comment type="function">
    <text evidence="6">Mitochondrial transcription factor that confers selective promoter recognition on the core subunit of the yeast mitochondrial RNA polymerase. Interacts with DNA in a non-specific manner.</text>
</comment>
<dbReference type="SUPFAM" id="SSF53335">
    <property type="entry name" value="S-adenosyl-L-methionine-dependent methyltransferases"/>
    <property type="match status" value="1"/>
</dbReference>
<evidence type="ECO:0000256" key="5">
    <source>
        <dbReference type="ARBA" id="ARBA00022884"/>
    </source>
</evidence>
<dbReference type="InterPro" id="IPR001737">
    <property type="entry name" value="KsgA/Erm"/>
</dbReference>
<comment type="caution">
    <text evidence="8">The sequence shown here is derived from an EMBL/GenBank/DDBJ whole genome shotgun (WGS) entry which is preliminary data.</text>
</comment>
<evidence type="ECO:0000313" key="8">
    <source>
        <dbReference type="EMBL" id="KAH8083761.1"/>
    </source>
</evidence>
<dbReference type="Gene3D" id="3.40.50.150">
    <property type="entry name" value="Vaccinia Virus protein VP39"/>
    <property type="match status" value="1"/>
</dbReference>
<dbReference type="Gene3D" id="1.10.8.100">
    <property type="entry name" value="Ribosomal RNA adenine dimethylase-like, domain 2"/>
    <property type="match status" value="1"/>
</dbReference>
<name>A0A8K0UF13_9AGAR</name>
<accession>A0A8K0UF13</accession>
<proteinExistence type="inferred from homology"/>
<organism evidence="8 9">
    <name type="scientific">Cristinia sonorae</name>
    <dbReference type="NCBI Taxonomy" id="1940300"/>
    <lineage>
        <taxon>Eukaryota</taxon>
        <taxon>Fungi</taxon>
        <taxon>Dikarya</taxon>
        <taxon>Basidiomycota</taxon>
        <taxon>Agaricomycotina</taxon>
        <taxon>Agaricomycetes</taxon>
        <taxon>Agaricomycetidae</taxon>
        <taxon>Agaricales</taxon>
        <taxon>Pleurotineae</taxon>
        <taxon>Stephanosporaceae</taxon>
        <taxon>Cristinia</taxon>
    </lineage>
</organism>
<keyword evidence="5" id="KW-0694">RNA-binding</keyword>
<keyword evidence="2 7" id="KW-0489">Methyltransferase</keyword>
<protein>
    <recommendedName>
        <fullName evidence="7">rRNA adenine N(6)-methyltransferase</fullName>
        <ecNumber evidence="7">2.1.1.-</ecNumber>
    </recommendedName>
</protein>
<keyword evidence="7" id="KW-0698">rRNA processing</keyword>
<dbReference type="EMBL" id="JAEVFJ010000047">
    <property type="protein sequence ID" value="KAH8083761.1"/>
    <property type="molecule type" value="Genomic_DNA"/>
</dbReference>
<dbReference type="PANTHER" id="PTHR11727:SF17">
    <property type="entry name" value="DIMETHYLADENOSINE TRANSFERASE 1, MITOCHONDRIAL"/>
    <property type="match status" value="1"/>
</dbReference>
<dbReference type="PANTHER" id="PTHR11727">
    <property type="entry name" value="DIMETHYLADENOSINE TRANSFERASE"/>
    <property type="match status" value="1"/>
</dbReference>
<keyword evidence="3 7" id="KW-0808">Transferase</keyword>
<evidence type="ECO:0000256" key="1">
    <source>
        <dbReference type="ARBA" id="ARBA00004173"/>
    </source>
</evidence>
<evidence type="ECO:0000256" key="2">
    <source>
        <dbReference type="ARBA" id="ARBA00022603"/>
    </source>
</evidence>
<dbReference type="AlphaFoldDB" id="A0A8K0UF13"/>
<dbReference type="GO" id="GO:0005759">
    <property type="term" value="C:mitochondrial matrix"/>
    <property type="evidence" value="ECO:0007669"/>
    <property type="project" value="TreeGrafter"/>
</dbReference>